<evidence type="ECO:0000313" key="1">
    <source>
        <dbReference type="EMBL" id="JAI04052.1"/>
    </source>
</evidence>
<reference evidence="1" key="2">
    <citation type="journal article" date="2015" name="Fish Shellfish Immunol.">
        <title>Early steps in the European eel (Anguilla anguilla)-Vibrio vulnificus interaction in the gills: Role of the RtxA13 toxin.</title>
        <authorList>
            <person name="Callol A."/>
            <person name="Pajuelo D."/>
            <person name="Ebbesson L."/>
            <person name="Teles M."/>
            <person name="MacKenzie S."/>
            <person name="Amaro C."/>
        </authorList>
    </citation>
    <scope>NUCLEOTIDE SEQUENCE</scope>
</reference>
<accession>A0A0E9XNP5</accession>
<protein>
    <submittedName>
        <fullName evidence="1">Uncharacterized protein</fullName>
    </submittedName>
</protein>
<name>A0A0E9XNP5_ANGAN</name>
<organism evidence="1">
    <name type="scientific">Anguilla anguilla</name>
    <name type="common">European freshwater eel</name>
    <name type="synonym">Muraena anguilla</name>
    <dbReference type="NCBI Taxonomy" id="7936"/>
    <lineage>
        <taxon>Eukaryota</taxon>
        <taxon>Metazoa</taxon>
        <taxon>Chordata</taxon>
        <taxon>Craniata</taxon>
        <taxon>Vertebrata</taxon>
        <taxon>Euteleostomi</taxon>
        <taxon>Actinopterygii</taxon>
        <taxon>Neopterygii</taxon>
        <taxon>Teleostei</taxon>
        <taxon>Anguilliformes</taxon>
        <taxon>Anguillidae</taxon>
        <taxon>Anguilla</taxon>
    </lineage>
</organism>
<reference evidence="1" key="1">
    <citation type="submission" date="2014-11" db="EMBL/GenBank/DDBJ databases">
        <authorList>
            <person name="Amaro Gonzalez C."/>
        </authorList>
    </citation>
    <scope>NUCLEOTIDE SEQUENCE</scope>
</reference>
<proteinExistence type="predicted"/>
<dbReference type="EMBL" id="GBXM01004526">
    <property type="protein sequence ID" value="JAI04052.1"/>
    <property type="molecule type" value="Transcribed_RNA"/>
</dbReference>
<sequence length="13" mass="1564">MTFSFQLEFLTTV</sequence>